<dbReference type="PROSITE" id="PS50279">
    <property type="entry name" value="BPTI_KUNITZ_2"/>
    <property type="match status" value="3"/>
</dbReference>
<dbReference type="Ensembl" id="ENSECRT00000000270.1">
    <property type="protein sequence ID" value="ENSECRP00000000262.1"/>
    <property type="gene ID" value="ENSECRG00000000151.1"/>
</dbReference>
<reference evidence="12" key="2">
    <citation type="submission" date="2025-08" db="UniProtKB">
        <authorList>
            <consortium name="Ensembl"/>
        </authorList>
    </citation>
    <scope>IDENTIFICATION</scope>
</reference>
<reference evidence="12" key="1">
    <citation type="submission" date="2021-06" db="EMBL/GenBank/DDBJ databases">
        <authorList>
            <consortium name="Wellcome Sanger Institute Data Sharing"/>
        </authorList>
    </citation>
    <scope>NUCLEOTIDE SEQUENCE [LARGE SCALE GENOMIC DNA]</scope>
</reference>
<dbReference type="InterPro" id="IPR011106">
    <property type="entry name" value="MANSC_N"/>
</dbReference>
<dbReference type="InterPro" id="IPR013980">
    <property type="entry name" value="MANSC_dom"/>
</dbReference>
<feature type="transmembrane region" description="Helical" evidence="8">
    <location>
        <begin position="342"/>
        <end position="363"/>
    </location>
</feature>
<dbReference type="InterPro" id="IPR036880">
    <property type="entry name" value="Kunitz_BPTI_sf"/>
</dbReference>
<keyword evidence="2" id="KW-0646">Protease inhibitor</keyword>
<gene>
    <name evidence="12" type="primary">spint2</name>
</gene>
<dbReference type="FunFam" id="4.10.410.10:FF:000004">
    <property type="entry name" value="Tissue factor pathway inhibitor"/>
    <property type="match status" value="2"/>
</dbReference>
<keyword evidence="4" id="KW-0722">Serine protease inhibitor</keyword>
<evidence type="ECO:0000259" key="10">
    <source>
        <dbReference type="PROSITE" id="PS50279"/>
    </source>
</evidence>
<proteinExistence type="predicted"/>
<dbReference type="GeneTree" id="ENSGT00940000160348"/>
<dbReference type="InterPro" id="IPR002223">
    <property type="entry name" value="Kunitz_BPTI"/>
</dbReference>
<dbReference type="PROSITE" id="PS50986">
    <property type="entry name" value="MANSC"/>
    <property type="match status" value="1"/>
</dbReference>
<feature type="domain" description="BPTI/Kunitz inhibitor" evidence="10">
    <location>
        <begin position="117"/>
        <end position="167"/>
    </location>
</feature>
<evidence type="ECO:0000313" key="12">
    <source>
        <dbReference type="Ensembl" id="ENSECRP00000000262.1"/>
    </source>
</evidence>
<dbReference type="GO" id="GO:0016020">
    <property type="term" value="C:membrane"/>
    <property type="evidence" value="ECO:0007669"/>
    <property type="project" value="UniProtKB-SubCell"/>
</dbReference>
<evidence type="ECO:0000256" key="5">
    <source>
        <dbReference type="ARBA" id="ARBA00023136"/>
    </source>
</evidence>
<dbReference type="GeneID" id="114648354"/>
<dbReference type="RefSeq" id="XP_028653178.1">
    <property type="nucleotide sequence ID" value="XM_028797345.2"/>
</dbReference>
<evidence type="ECO:0000256" key="4">
    <source>
        <dbReference type="ARBA" id="ARBA00022900"/>
    </source>
</evidence>
<evidence type="ECO:0000256" key="7">
    <source>
        <dbReference type="ARBA" id="ARBA00023180"/>
    </source>
</evidence>
<name>A0A8C4RD69_ERPCA</name>
<dbReference type="InterPro" id="IPR020901">
    <property type="entry name" value="Prtase_inh_Kunz-CS"/>
</dbReference>
<dbReference type="AlphaFoldDB" id="A0A8C4RD69"/>
<evidence type="ECO:0000256" key="2">
    <source>
        <dbReference type="ARBA" id="ARBA00022690"/>
    </source>
</evidence>
<dbReference type="SMART" id="SM00131">
    <property type="entry name" value="KU"/>
    <property type="match status" value="3"/>
</dbReference>
<feature type="domain" description="MANSC" evidence="11">
    <location>
        <begin position="31"/>
        <end position="110"/>
    </location>
</feature>
<dbReference type="PANTHER" id="PTHR47247:SF1">
    <property type="entry name" value="KUNITZ-TYPE PROTEASE INHIBITOR 2"/>
    <property type="match status" value="1"/>
</dbReference>
<feature type="domain" description="BPTI/Kunitz inhibitor" evidence="10">
    <location>
        <begin position="269"/>
        <end position="319"/>
    </location>
</feature>
<dbReference type="SUPFAM" id="SSF57362">
    <property type="entry name" value="BPTI-like"/>
    <property type="match status" value="3"/>
</dbReference>
<evidence type="ECO:0000256" key="8">
    <source>
        <dbReference type="SAM" id="Phobius"/>
    </source>
</evidence>
<evidence type="ECO:0000256" key="9">
    <source>
        <dbReference type="SAM" id="SignalP"/>
    </source>
</evidence>
<feature type="chain" id="PRO_5034751392" evidence="9">
    <location>
        <begin position="21"/>
        <end position="392"/>
    </location>
</feature>
<protein>
    <submittedName>
        <fullName evidence="12">Serine peptidase inhibitor, Kunitz type, 2</fullName>
    </submittedName>
</protein>
<comment type="subcellular location">
    <subcellularLocation>
        <location evidence="1">Membrane</location>
    </subcellularLocation>
</comment>
<keyword evidence="8" id="KW-1133">Transmembrane helix</keyword>
<feature type="signal peptide" evidence="9">
    <location>
        <begin position="1"/>
        <end position="20"/>
    </location>
</feature>
<feature type="domain" description="BPTI/Kunitz inhibitor" evidence="10">
    <location>
        <begin position="198"/>
        <end position="248"/>
    </location>
</feature>
<evidence type="ECO:0000259" key="11">
    <source>
        <dbReference type="PROSITE" id="PS50986"/>
    </source>
</evidence>
<dbReference type="Proteomes" id="UP000694620">
    <property type="component" value="Chromosome 1"/>
</dbReference>
<evidence type="ECO:0000256" key="6">
    <source>
        <dbReference type="ARBA" id="ARBA00023157"/>
    </source>
</evidence>
<evidence type="ECO:0000256" key="3">
    <source>
        <dbReference type="ARBA" id="ARBA00022729"/>
    </source>
</evidence>
<dbReference type="PROSITE" id="PS00280">
    <property type="entry name" value="BPTI_KUNITZ_1"/>
    <property type="match status" value="3"/>
</dbReference>
<keyword evidence="13" id="KW-1185">Reference proteome</keyword>
<keyword evidence="5 8" id="KW-0472">Membrane</keyword>
<sequence>MAQLPLLVLVLVFSACGLRASLLKGFPECNSWFEEILEYTVDPQSFANGANAAQVNSAEECQNICCTTKECDLAVVENNGQGLQCHLVNCAENGVDGSCLLASHPNFNSYRRHAADCIAPPAVGPCRASFPRFFFNSTSQSCQLFIYGGCPGNDNNYLSMEDCQSFCGQGTVLPQVLTNKDEDQNKVTEDTTAYAEYCLTEPVGGFCKASMPRYFYNSNAKMCQTFIYGGCMGNKNNYLTKEECQAKCAETVAPKAVTENIPEAYKERCMVKRETGPCRASFMNWYFDPVTKNCLSFTYGGCQGNQNRYGSVEECMDSCAAGPAAYNYDQPGHNVQTHYSKVVFLAAVLSIMTVLLVIGLILISVKRIKSHQVIVKEDKEELLPAHGHNDSA</sequence>
<dbReference type="Pfam" id="PF00014">
    <property type="entry name" value="Kunitz_BPTI"/>
    <property type="match status" value="3"/>
</dbReference>
<reference evidence="12" key="3">
    <citation type="submission" date="2025-09" db="UniProtKB">
        <authorList>
            <consortium name="Ensembl"/>
        </authorList>
    </citation>
    <scope>IDENTIFICATION</scope>
</reference>
<dbReference type="Pfam" id="PF07502">
    <property type="entry name" value="MANEC"/>
    <property type="match status" value="1"/>
</dbReference>
<evidence type="ECO:0000256" key="1">
    <source>
        <dbReference type="ARBA" id="ARBA00004370"/>
    </source>
</evidence>
<accession>A0A8C4RD69</accession>
<dbReference type="GO" id="GO:0004867">
    <property type="term" value="F:serine-type endopeptidase inhibitor activity"/>
    <property type="evidence" value="ECO:0007669"/>
    <property type="project" value="UniProtKB-KW"/>
</dbReference>
<organism evidence="12 13">
    <name type="scientific">Erpetoichthys calabaricus</name>
    <name type="common">Rope fish</name>
    <name type="synonym">Calamoichthys calabaricus</name>
    <dbReference type="NCBI Taxonomy" id="27687"/>
    <lineage>
        <taxon>Eukaryota</taxon>
        <taxon>Metazoa</taxon>
        <taxon>Chordata</taxon>
        <taxon>Craniata</taxon>
        <taxon>Vertebrata</taxon>
        <taxon>Euteleostomi</taxon>
        <taxon>Actinopterygii</taxon>
        <taxon>Polypteriformes</taxon>
        <taxon>Polypteridae</taxon>
        <taxon>Erpetoichthys</taxon>
    </lineage>
</organism>
<keyword evidence="8" id="KW-0812">Transmembrane</keyword>
<dbReference type="PANTHER" id="PTHR47247">
    <property type="entry name" value="KUNITZ-TYPE PROTEASE INHIBITOR 2"/>
    <property type="match status" value="1"/>
</dbReference>
<evidence type="ECO:0000313" key="13">
    <source>
        <dbReference type="Proteomes" id="UP000694620"/>
    </source>
</evidence>
<dbReference type="PRINTS" id="PR00759">
    <property type="entry name" value="BASICPTASE"/>
</dbReference>
<keyword evidence="7" id="KW-0325">Glycoprotein</keyword>
<dbReference type="CDD" id="cd00109">
    <property type="entry name" value="Kunitz-type"/>
    <property type="match status" value="1"/>
</dbReference>
<dbReference type="SMART" id="SM00765">
    <property type="entry name" value="MANEC"/>
    <property type="match status" value="1"/>
</dbReference>
<keyword evidence="3 9" id="KW-0732">Signal</keyword>
<keyword evidence="6" id="KW-1015">Disulfide bond</keyword>
<dbReference type="Gene3D" id="4.10.410.10">
    <property type="entry name" value="Pancreatic trypsin inhibitor Kunitz domain"/>
    <property type="match status" value="3"/>
</dbReference>